<name>A0A0J6XC94_9ACTN</name>
<dbReference type="Proteomes" id="UP000035932">
    <property type="component" value="Unassembled WGS sequence"/>
</dbReference>
<dbReference type="AlphaFoldDB" id="A0A0J6XC94"/>
<gene>
    <name evidence="1" type="ORF">ACS04_35165</name>
</gene>
<dbReference type="EMBL" id="LFML01000163">
    <property type="protein sequence ID" value="KMO93510.1"/>
    <property type="molecule type" value="Genomic_DNA"/>
</dbReference>
<accession>A0A0J6XC94</accession>
<dbReference type="OrthoDB" id="4246243at2"/>
<organism evidence="1 2">
    <name type="scientific">Streptomyces roseus</name>
    <dbReference type="NCBI Taxonomy" id="66430"/>
    <lineage>
        <taxon>Bacteria</taxon>
        <taxon>Bacillati</taxon>
        <taxon>Actinomycetota</taxon>
        <taxon>Actinomycetes</taxon>
        <taxon>Kitasatosporales</taxon>
        <taxon>Streptomycetaceae</taxon>
        <taxon>Streptomyces</taxon>
    </lineage>
</organism>
<proteinExistence type="predicted"/>
<dbReference type="PATRIC" id="fig|66430.4.peg.1823"/>
<evidence type="ECO:0000313" key="2">
    <source>
        <dbReference type="Proteomes" id="UP000035932"/>
    </source>
</evidence>
<dbReference type="RefSeq" id="WP_048480897.1">
    <property type="nucleotide sequence ID" value="NZ_JBIRUD010000003.1"/>
</dbReference>
<protein>
    <submittedName>
        <fullName evidence="1">Uncharacterized protein</fullName>
    </submittedName>
</protein>
<reference evidence="1 2" key="1">
    <citation type="submission" date="2015-06" db="EMBL/GenBank/DDBJ databases">
        <title>Recapitulation of the evolution of biosynthetic gene clusters reveals hidden chemical diversity on bacterial genomes.</title>
        <authorList>
            <person name="Cruz-Morales P."/>
            <person name="Martinez-Guerrero C."/>
            <person name="Morales-Escalante M.A."/>
            <person name="Yanez-Guerra L.A."/>
            <person name="Kopp J.F."/>
            <person name="Feldmann J."/>
            <person name="Ramos-Aboites H.E."/>
            <person name="Barona-Gomez F."/>
        </authorList>
    </citation>
    <scope>NUCLEOTIDE SEQUENCE [LARGE SCALE GENOMIC DNA]</scope>
    <source>
        <strain evidence="1 2">ATCC 31245</strain>
    </source>
</reference>
<sequence length="66" mass="7425">MAETEHSRARREALKLFPPALLEPPPTCARCRRYAEHRDTATGPLRGTLVTDMQVLMRRCALAGHP</sequence>
<comment type="caution">
    <text evidence="1">The sequence shown here is derived from an EMBL/GenBank/DDBJ whole genome shotgun (WGS) entry which is preliminary data.</text>
</comment>
<keyword evidence="2" id="KW-1185">Reference proteome</keyword>
<evidence type="ECO:0000313" key="1">
    <source>
        <dbReference type="EMBL" id="KMO93510.1"/>
    </source>
</evidence>